<reference evidence="3" key="1">
    <citation type="journal article" date="2021" name="Int. J. Syst. Evol. Microbiol.">
        <title>Actinocatenispora comari sp. nov., an endophytic actinomycete isolated from aerial parts of Comarum salesowianum.</title>
        <authorList>
            <person name="Oyunbileg N."/>
            <person name="Iizaka Y."/>
            <person name="Hamada M."/>
            <person name="Davaapurev B.O."/>
            <person name="Fukumoto A."/>
            <person name="Tsetseg B."/>
            <person name="Kato F."/>
            <person name="Tamura T."/>
            <person name="Batkhuu J."/>
            <person name="Anzai Y."/>
        </authorList>
    </citation>
    <scope>NUCLEOTIDE SEQUENCE [LARGE SCALE GENOMIC DNA]</scope>
    <source>
        <strain evidence="3">NUM-2625</strain>
    </source>
</reference>
<accession>A0A8J4EIF8</accession>
<comment type="caution">
    <text evidence="2">The sequence shown here is derived from an EMBL/GenBank/DDBJ whole genome shotgun (WGS) entry which is preliminary data.</text>
</comment>
<keyword evidence="1" id="KW-0472">Membrane</keyword>
<keyword evidence="3" id="KW-1185">Reference proteome</keyword>
<name>A0A8J4EIF8_9ACTN</name>
<evidence type="ECO:0000313" key="3">
    <source>
        <dbReference type="Proteomes" id="UP000614996"/>
    </source>
</evidence>
<dbReference type="AlphaFoldDB" id="A0A8J4EIF8"/>
<keyword evidence="1" id="KW-0812">Transmembrane</keyword>
<sequence length="148" mass="14820">MLSGLTVPADVDTVLGQDGRLPIPVAAAALFVGGYASCHTARRAGPGRRSNRLGAAGAVLVVAAAVAAPVSYGLYGDDGVVTGAALPVPFLLVCGTIAGLTAWRGGGDKRVAAPVALPGQASRPAGNCPLWMTPSRLVVRVSATYRSE</sequence>
<feature type="transmembrane region" description="Helical" evidence="1">
    <location>
        <begin position="53"/>
        <end position="75"/>
    </location>
</feature>
<proteinExistence type="predicted"/>
<gene>
    <name evidence="2" type="ORF">NUM_01500</name>
</gene>
<evidence type="ECO:0000313" key="2">
    <source>
        <dbReference type="EMBL" id="GIL24895.1"/>
    </source>
</evidence>
<organism evidence="2 3">
    <name type="scientific">Actinocatenispora comari</name>
    <dbReference type="NCBI Taxonomy" id="2807577"/>
    <lineage>
        <taxon>Bacteria</taxon>
        <taxon>Bacillati</taxon>
        <taxon>Actinomycetota</taxon>
        <taxon>Actinomycetes</taxon>
        <taxon>Micromonosporales</taxon>
        <taxon>Micromonosporaceae</taxon>
        <taxon>Actinocatenispora</taxon>
    </lineage>
</organism>
<dbReference type="RefSeq" id="WP_207122515.1">
    <property type="nucleotide sequence ID" value="NZ_BOPO01000002.1"/>
</dbReference>
<feature type="transmembrane region" description="Helical" evidence="1">
    <location>
        <begin position="81"/>
        <end position="103"/>
    </location>
</feature>
<protein>
    <submittedName>
        <fullName evidence="2">Uncharacterized protein</fullName>
    </submittedName>
</protein>
<evidence type="ECO:0000256" key="1">
    <source>
        <dbReference type="SAM" id="Phobius"/>
    </source>
</evidence>
<dbReference type="EMBL" id="BOPO01000002">
    <property type="protein sequence ID" value="GIL24895.1"/>
    <property type="molecule type" value="Genomic_DNA"/>
</dbReference>
<feature type="transmembrane region" description="Helical" evidence="1">
    <location>
        <begin position="21"/>
        <end position="41"/>
    </location>
</feature>
<keyword evidence="1" id="KW-1133">Transmembrane helix</keyword>
<dbReference type="Proteomes" id="UP000614996">
    <property type="component" value="Unassembled WGS sequence"/>
</dbReference>